<dbReference type="InterPro" id="IPR027443">
    <property type="entry name" value="IPNS-like_sf"/>
</dbReference>
<dbReference type="AlphaFoldDB" id="A0A292ZMU4"/>
<reference evidence="8 10" key="2">
    <citation type="journal article" date="2013" name="Environ. Sci. Technol.">
        <title>The 4-tert-butylphenol-utilizing bacterium Sphingobium fuliginis OMI can degrade bisphenols via phenolic ring hydroxylation and meta-cleavage pathway.</title>
        <authorList>
            <person name="Ogata Y."/>
            <person name="Goda S."/>
            <person name="Toyama T."/>
            <person name="Sei K."/>
            <person name="Ike M."/>
        </authorList>
    </citation>
    <scope>NUCLEOTIDE SEQUENCE [LARGE SCALE GENOMIC DNA]</scope>
    <source>
        <strain evidence="8 10">OMI</strain>
    </source>
</reference>
<dbReference type="EMBL" id="BEWI01000032">
    <property type="protein sequence ID" value="GAY24236.1"/>
    <property type="molecule type" value="Genomic_DNA"/>
</dbReference>
<dbReference type="Pfam" id="PF03171">
    <property type="entry name" value="2OG-FeII_Oxy"/>
    <property type="match status" value="1"/>
</dbReference>
<accession>A0A292ZMU4</accession>
<feature type="region of interest" description="Disordered" evidence="6">
    <location>
        <begin position="327"/>
        <end position="347"/>
    </location>
</feature>
<reference evidence="9" key="6">
    <citation type="journal article" date="2021" name="Microbiol. Resour. Announc.">
        <title>Complete Genome Sequence of Sphingobium barthaii KK22, a High-Molecular-Weight Polycyclic Aromatic Hydrocarbon-Degrading Soil Bacterium.</title>
        <authorList>
            <person name="Mori J.F."/>
            <person name="Kanaly R.A."/>
        </authorList>
    </citation>
    <scope>NUCLEOTIDE SEQUENCE</scope>
    <source>
        <strain evidence="9">KK22</strain>
    </source>
</reference>
<feature type="domain" description="Fe2OG dioxygenase" evidence="7">
    <location>
        <begin position="170"/>
        <end position="268"/>
    </location>
</feature>
<evidence type="ECO:0000256" key="1">
    <source>
        <dbReference type="ARBA" id="ARBA00008056"/>
    </source>
</evidence>
<evidence type="ECO:0000256" key="3">
    <source>
        <dbReference type="ARBA" id="ARBA00023002"/>
    </source>
</evidence>
<feature type="compositionally biased region" description="Polar residues" evidence="6">
    <location>
        <begin position="336"/>
        <end position="347"/>
    </location>
</feature>
<evidence type="ECO:0000313" key="9">
    <source>
        <dbReference type="EMBL" id="QOT74049.1"/>
    </source>
</evidence>
<dbReference type="GO" id="GO:0016491">
    <property type="term" value="F:oxidoreductase activity"/>
    <property type="evidence" value="ECO:0007669"/>
    <property type="project" value="UniProtKB-KW"/>
</dbReference>
<evidence type="ECO:0000313" key="11">
    <source>
        <dbReference type="Proteomes" id="UP000593663"/>
    </source>
</evidence>
<dbReference type="PRINTS" id="PR00682">
    <property type="entry name" value="IPNSYNTHASE"/>
</dbReference>
<sequence>MTQHHVLPLVDISKLDSPRLEDRLSVARELDRACVEAGFLYIAGAQMDDALFRRIVARAQAYFALDADTKMKSYIGLSENHSGYVPVGEEQFAAGQRDLKEAFDVNCDYVRSEGRRPLLGPNLWPEMPGFREDVQAYYRHVTSIGGQLFRAFALALGLDEDHFQAHLRNPPSQLRLIHYPFDATAEDRQGIGAHTDYECFTLLFATAPGLQIIDRQGQWIDVPLVEGTMIMNIGDMMEILSNGRYAATRHRVKKVREERYSFALFHACDYDYVVAPVVRGEAPRYAPLKGGEHLFNQTAQTFAYLKRRIASGELVLDGALPLDSFGPASSAAEPMQPSSTQQALSEQ</sequence>
<dbReference type="Proteomes" id="UP000221538">
    <property type="component" value="Unassembled WGS sequence"/>
</dbReference>
<name>A0A292ZMU4_SPHSA</name>
<evidence type="ECO:0000259" key="7">
    <source>
        <dbReference type="PROSITE" id="PS51471"/>
    </source>
</evidence>
<dbReference type="Pfam" id="PF14226">
    <property type="entry name" value="DIOX_N"/>
    <property type="match status" value="1"/>
</dbReference>
<reference evidence="8" key="3">
    <citation type="submission" date="2017-10" db="EMBL/GenBank/DDBJ databases">
        <title>Bioaugmenting a lab-scale membrane bioreactor with Sphingobium fuliginis OMI to degrade 4-tert-butylphenol.</title>
        <authorList>
            <person name="Takada K."/>
            <person name="Shiba T."/>
            <person name="Soda S."/>
            <person name="Inoue D."/>
            <person name="Miyake M."/>
            <person name="Eguchi M."/>
            <person name="Ike M."/>
        </authorList>
    </citation>
    <scope>NUCLEOTIDE SEQUENCE</scope>
    <source>
        <strain evidence="8">OMI</strain>
    </source>
</reference>
<reference evidence="11" key="5">
    <citation type="submission" date="2020-08" db="EMBL/GenBank/DDBJ databases">
        <title>Complete genome sequence of Sphingobium barthaii strain KK22, a high-molecular-weight polycyclic aromatic hydrocarbon-degrading soil bacterium.</title>
        <authorList>
            <person name="Mori J.F."/>
            <person name="Kanaly R.A."/>
        </authorList>
    </citation>
    <scope>NUCLEOTIDE SEQUENCE [LARGE SCALE GENOMIC DNA]</scope>
    <source>
        <strain evidence="11">KK22</strain>
    </source>
</reference>
<gene>
    <name evidence="9" type="ORF">H5V43_18110</name>
    <name evidence="8" type="ORF">SFOMI_4816</name>
</gene>
<dbReference type="InterPro" id="IPR005123">
    <property type="entry name" value="Oxoglu/Fe-dep_dioxygenase_dom"/>
</dbReference>
<proteinExistence type="inferred from homology"/>
<keyword evidence="2 5" id="KW-0479">Metal-binding</keyword>
<reference evidence="8 10" key="1">
    <citation type="journal article" date="2013" name="Biodegradation">
        <title>Occurrence of 4-tert-butylphenol (4-t-BP) biodegradation in an aquatic sample caused by the presence of Spirodela polyrrhiza and isolation of a 4-t-BP-utilizing bacterium.</title>
        <authorList>
            <person name="Ogata Y."/>
            <person name="Toyama T."/>
            <person name="Yu N."/>
            <person name="Wang X."/>
            <person name="Sei K."/>
            <person name="Ike M."/>
        </authorList>
    </citation>
    <scope>NUCLEOTIDE SEQUENCE [LARGE SCALE GENOMIC DNA]</scope>
    <source>
        <strain evidence="8 10">OMI</strain>
    </source>
</reference>
<evidence type="ECO:0000256" key="5">
    <source>
        <dbReference type="RuleBase" id="RU003682"/>
    </source>
</evidence>
<dbReference type="PANTHER" id="PTHR10209">
    <property type="entry name" value="OXIDOREDUCTASE, 2OG-FE II OXYGENASE FAMILY PROTEIN"/>
    <property type="match status" value="1"/>
</dbReference>
<dbReference type="PANTHER" id="PTHR10209:SF881">
    <property type="entry name" value="FI07970P-RELATED"/>
    <property type="match status" value="1"/>
</dbReference>
<keyword evidence="3 5" id="KW-0560">Oxidoreductase</keyword>
<dbReference type="KEGG" id="sbar:H5V43_18110"/>
<evidence type="ECO:0000313" key="8">
    <source>
        <dbReference type="EMBL" id="GAY24236.1"/>
    </source>
</evidence>
<comment type="similarity">
    <text evidence="1 5">Belongs to the iron/ascorbate-dependent oxidoreductase family.</text>
</comment>
<dbReference type="RefSeq" id="WP_025546601.1">
    <property type="nucleotide sequence ID" value="NZ_BATN01000002.1"/>
</dbReference>
<evidence type="ECO:0000256" key="6">
    <source>
        <dbReference type="SAM" id="MobiDB-lite"/>
    </source>
</evidence>
<evidence type="ECO:0000256" key="4">
    <source>
        <dbReference type="ARBA" id="ARBA00023004"/>
    </source>
</evidence>
<organism evidence="8 10">
    <name type="scientific">Sphingobium fuliginis (strain ATCC 27551)</name>
    <dbReference type="NCBI Taxonomy" id="336203"/>
    <lineage>
        <taxon>Bacteria</taxon>
        <taxon>Pseudomonadati</taxon>
        <taxon>Pseudomonadota</taxon>
        <taxon>Alphaproteobacteria</taxon>
        <taxon>Sphingomonadales</taxon>
        <taxon>Sphingomonadaceae</taxon>
        <taxon>Sphingobium</taxon>
    </lineage>
</organism>
<dbReference type="SUPFAM" id="SSF51197">
    <property type="entry name" value="Clavaminate synthase-like"/>
    <property type="match status" value="1"/>
</dbReference>
<dbReference type="Gene3D" id="2.60.120.330">
    <property type="entry name" value="B-lactam Antibiotic, Isopenicillin N Synthase, Chain"/>
    <property type="match status" value="1"/>
</dbReference>
<dbReference type="GO" id="GO:0046872">
    <property type="term" value="F:metal ion binding"/>
    <property type="evidence" value="ECO:0007669"/>
    <property type="project" value="UniProtKB-KW"/>
</dbReference>
<reference evidence="8" key="4">
    <citation type="submission" date="2017-10" db="EMBL/GenBank/DDBJ databases">
        <authorList>
            <person name="Banno H."/>
            <person name="Chua N.-H."/>
        </authorList>
    </citation>
    <scope>NUCLEOTIDE SEQUENCE</scope>
    <source>
        <strain evidence="8">OMI</strain>
    </source>
</reference>
<dbReference type="Proteomes" id="UP000593663">
    <property type="component" value="Chromosome 2"/>
</dbReference>
<evidence type="ECO:0000256" key="2">
    <source>
        <dbReference type="ARBA" id="ARBA00022723"/>
    </source>
</evidence>
<dbReference type="EMBL" id="CP060036">
    <property type="protein sequence ID" value="QOT74049.1"/>
    <property type="molecule type" value="Genomic_DNA"/>
</dbReference>
<dbReference type="InterPro" id="IPR026992">
    <property type="entry name" value="DIOX_N"/>
</dbReference>
<dbReference type="InterPro" id="IPR044861">
    <property type="entry name" value="IPNS-like_FE2OG_OXY"/>
</dbReference>
<dbReference type="PROSITE" id="PS51471">
    <property type="entry name" value="FE2OG_OXY"/>
    <property type="match status" value="1"/>
</dbReference>
<keyword evidence="4 5" id="KW-0408">Iron</keyword>
<evidence type="ECO:0000313" key="10">
    <source>
        <dbReference type="Proteomes" id="UP000221538"/>
    </source>
</evidence>
<protein>
    <submittedName>
        <fullName evidence="8">2-Oxobutyrate oxidase, putative</fullName>
    </submittedName>
    <submittedName>
        <fullName evidence="9">Isopenicillin N synthase family oxygenase</fullName>
    </submittedName>
</protein>